<evidence type="ECO:0000256" key="2">
    <source>
        <dbReference type="ARBA" id="ARBA00022552"/>
    </source>
</evidence>
<dbReference type="PROSITE" id="PS01131">
    <property type="entry name" value="RRNA_A_DIMETH"/>
    <property type="match status" value="1"/>
</dbReference>
<dbReference type="SUPFAM" id="SSF53335">
    <property type="entry name" value="S-adenosyl-L-methionine-dependent methyltransferases"/>
    <property type="match status" value="1"/>
</dbReference>
<evidence type="ECO:0000256" key="4">
    <source>
        <dbReference type="ARBA" id="ARBA00022679"/>
    </source>
</evidence>
<feature type="domain" description="Ribosomal RNA adenine methylase transferase N-terminal" evidence="9">
    <location>
        <begin position="21"/>
        <end position="193"/>
    </location>
</feature>
<dbReference type="EC" id="2.1.1.182" evidence="7"/>
<dbReference type="InterPro" id="IPR023165">
    <property type="entry name" value="rRNA_Ade_diMease-like_C"/>
</dbReference>
<dbReference type="OrthoDB" id="9814755at2"/>
<name>A0A4R2L812_9GAMM</name>
<feature type="binding site" evidence="7 8">
    <location>
        <position position="16"/>
    </location>
    <ligand>
        <name>S-adenosyl-L-methionine</name>
        <dbReference type="ChEBI" id="CHEBI:59789"/>
    </ligand>
</feature>
<sequence>MSERHQARKRFGQHFLTDAGVIGRIVAAVAPQPGEALVEIGPGLGAITRPLLAAAGHLDVVELDRDVIPHLQRRCAGAGELVVHGADALDFDFGALAAPGRPLRLVGNLPYNISTPLLFHLLGFAGCVRDMHFMLQKEVVMRLAAGPDEPDYGRLSVMVQLHCEVVPLFEIGPEAFSPPPRVDSAVVRLLPRATPAVAVAAPQVYAEVVRRAFAQRRKTLRNALQGLLSAAAIAEAGVDPGARGETLSLADFAALANRVAGAGPAPLTDV</sequence>
<gene>
    <name evidence="7" type="primary">rsmA</name>
    <name evidence="7" type="synonym">ksgA</name>
    <name evidence="10" type="ORF">EV699_104188</name>
</gene>
<dbReference type="InterPro" id="IPR020598">
    <property type="entry name" value="rRNA_Ade_methylase_Trfase_N"/>
</dbReference>
<keyword evidence="5 7" id="KW-0949">S-adenosyl-L-methionine</keyword>
<comment type="similarity">
    <text evidence="7">Belongs to the class I-like SAM-binding methyltransferase superfamily. rRNA adenine N(6)-methyltransferase family. RsmA subfamily.</text>
</comment>
<evidence type="ECO:0000256" key="7">
    <source>
        <dbReference type="HAMAP-Rule" id="MF_00607"/>
    </source>
</evidence>
<feature type="binding site" evidence="7 8">
    <location>
        <position position="108"/>
    </location>
    <ligand>
        <name>S-adenosyl-L-methionine</name>
        <dbReference type="ChEBI" id="CHEBI:59789"/>
    </ligand>
</feature>
<dbReference type="Gene3D" id="3.40.50.150">
    <property type="entry name" value="Vaccinia Virus protein VP39"/>
    <property type="match status" value="1"/>
</dbReference>
<keyword evidence="11" id="KW-1185">Reference proteome</keyword>
<keyword evidence="4 7" id="KW-0808">Transferase</keyword>
<organism evidence="10 11">
    <name type="scientific">Plasticicumulans lactativorans</name>
    <dbReference type="NCBI Taxonomy" id="1133106"/>
    <lineage>
        <taxon>Bacteria</taxon>
        <taxon>Pseudomonadati</taxon>
        <taxon>Pseudomonadota</taxon>
        <taxon>Gammaproteobacteria</taxon>
        <taxon>Candidatus Competibacteraceae</taxon>
        <taxon>Plasticicumulans</taxon>
    </lineage>
</organism>
<keyword evidence="3 7" id="KW-0489">Methyltransferase</keyword>
<evidence type="ECO:0000313" key="10">
    <source>
        <dbReference type="EMBL" id="TCO82796.1"/>
    </source>
</evidence>
<dbReference type="InterPro" id="IPR011530">
    <property type="entry name" value="rRNA_adenine_dimethylase"/>
</dbReference>
<keyword evidence="6 7" id="KW-0694">RNA-binding</keyword>
<comment type="function">
    <text evidence="7">Specifically dimethylates two adjacent adenosines (A1518 and A1519) in the loop of a conserved hairpin near the 3'-end of 16S rRNA in the 30S particle. May play a critical role in biogenesis of 30S subunits.</text>
</comment>
<dbReference type="FunFam" id="1.10.8.100:FF:000001">
    <property type="entry name" value="Ribosomal RNA small subunit methyltransferase A"/>
    <property type="match status" value="1"/>
</dbReference>
<evidence type="ECO:0000256" key="8">
    <source>
        <dbReference type="PROSITE-ProRule" id="PRU01026"/>
    </source>
</evidence>
<dbReference type="PROSITE" id="PS51689">
    <property type="entry name" value="SAM_RNA_A_N6_MT"/>
    <property type="match status" value="1"/>
</dbReference>
<feature type="binding site" evidence="7 8">
    <location>
        <position position="14"/>
    </location>
    <ligand>
        <name>S-adenosyl-L-methionine</name>
        <dbReference type="ChEBI" id="CHEBI:59789"/>
    </ligand>
</feature>
<feature type="binding site" evidence="7 8">
    <location>
        <position position="41"/>
    </location>
    <ligand>
        <name>S-adenosyl-L-methionine</name>
        <dbReference type="ChEBI" id="CHEBI:59789"/>
    </ligand>
</feature>
<dbReference type="SMART" id="SM00650">
    <property type="entry name" value="rADc"/>
    <property type="match status" value="1"/>
</dbReference>
<evidence type="ECO:0000256" key="1">
    <source>
        <dbReference type="ARBA" id="ARBA00022490"/>
    </source>
</evidence>
<keyword evidence="1 7" id="KW-0963">Cytoplasm</keyword>
<feature type="binding site" evidence="7 8">
    <location>
        <position position="62"/>
    </location>
    <ligand>
        <name>S-adenosyl-L-methionine</name>
        <dbReference type="ChEBI" id="CHEBI:59789"/>
    </ligand>
</feature>
<dbReference type="RefSeq" id="WP_132539374.1">
    <property type="nucleotide sequence ID" value="NZ_SLWY01000004.1"/>
</dbReference>
<dbReference type="GO" id="GO:0052908">
    <property type="term" value="F:16S rRNA (adenine(1518)-N(6)/adenine(1519)-N(6))-dimethyltransferase activity"/>
    <property type="evidence" value="ECO:0007669"/>
    <property type="project" value="UniProtKB-EC"/>
</dbReference>
<dbReference type="InterPro" id="IPR001737">
    <property type="entry name" value="KsgA/Erm"/>
</dbReference>
<dbReference type="EMBL" id="SLWY01000004">
    <property type="protein sequence ID" value="TCO82796.1"/>
    <property type="molecule type" value="Genomic_DNA"/>
</dbReference>
<dbReference type="NCBIfam" id="TIGR00755">
    <property type="entry name" value="ksgA"/>
    <property type="match status" value="1"/>
</dbReference>
<dbReference type="InterPro" id="IPR029063">
    <property type="entry name" value="SAM-dependent_MTases_sf"/>
</dbReference>
<comment type="catalytic activity">
    <reaction evidence="7">
        <text>adenosine(1518)/adenosine(1519) in 16S rRNA + 4 S-adenosyl-L-methionine = N(6)-dimethyladenosine(1518)/N(6)-dimethyladenosine(1519) in 16S rRNA + 4 S-adenosyl-L-homocysteine + 4 H(+)</text>
        <dbReference type="Rhea" id="RHEA:19609"/>
        <dbReference type="Rhea" id="RHEA-COMP:10232"/>
        <dbReference type="Rhea" id="RHEA-COMP:10233"/>
        <dbReference type="ChEBI" id="CHEBI:15378"/>
        <dbReference type="ChEBI" id="CHEBI:57856"/>
        <dbReference type="ChEBI" id="CHEBI:59789"/>
        <dbReference type="ChEBI" id="CHEBI:74411"/>
        <dbReference type="ChEBI" id="CHEBI:74493"/>
        <dbReference type="EC" id="2.1.1.182"/>
    </reaction>
</comment>
<dbReference type="Proteomes" id="UP000295765">
    <property type="component" value="Unassembled WGS sequence"/>
</dbReference>
<dbReference type="Pfam" id="PF00398">
    <property type="entry name" value="RrnaAD"/>
    <property type="match status" value="1"/>
</dbReference>
<accession>A0A4R2L812</accession>
<comment type="subcellular location">
    <subcellularLocation>
        <location evidence="7">Cytoplasm</location>
    </subcellularLocation>
</comment>
<evidence type="ECO:0000256" key="6">
    <source>
        <dbReference type="ARBA" id="ARBA00022884"/>
    </source>
</evidence>
<reference evidence="10 11" key="1">
    <citation type="submission" date="2019-03" db="EMBL/GenBank/DDBJ databases">
        <title>Genomic Encyclopedia of Type Strains, Phase IV (KMG-IV): sequencing the most valuable type-strain genomes for metagenomic binning, comparative biology and taxonomic classification.</title>
        <authorList>
            <person name="Goeker M."/>
        </authorList>
    </citation>
    <scope>NUCLEOTIDE SEQUENCE [LARGE SCALE GENOMIC DNA]</scope>
    <source>
        <strain evidence="10 11">DSM 25287</strain>
    </source>
</reference>
<dbReference type="GO" id="GO:0005829">
    <property type="term" value="C:cytosol"/>
    <property type="evidence" value="ECO:0007669"/>
    <property type="project" value="TreeGrafter"/>
</dbReference>
<evidence type="ECO:0000256" key="3">
    <source>
        <dbReference type="ARBA" id="ARBA00022603"/>
    </source>
</evidence>
<dbReference type="InterPro" id="IPR020596">
    <property type="entry name" value="rRNA_Ade_Mease_Trfase_CS"/>
</dbReference>
<dbReference type="PANTHER" id="PTHR11727:SF7">
    <property type="entry name" value="DIMETHYLADENOSINE TRANSFERASE-RELATED"/>
    <property type="match status" value="1"/>
</dbReference>
<dbReference type="Gene3D" id="1.10.8.100">
    <property type="entry name" value="Ribosomal RNA adenine dimethylase-like, domain 2"/>
    <property type="match status" value="1"/>
</dbReference>
<evidence type="ECO:0000259" key="9">
    <source>
        <dbReference type="SMART" id="SM00650"/>
    </source>
</evidence>
<dbReference type="PANTHER" id="PTHR11727">
    <property type="entry name" value="DIMETHYLADENOSINE TRANSFERASE"/>
    <property type="match status" value="1"/>
</dbReference>
<dbReference type="GO" id="GO:0003723">
    <property type="term" value="F:RNA binding"/>
    <property type="evidence" value="ECO:0007669"/>
    <property type="project" value="UniProtKB-UniRule"/>
</dbReference>
<dbReference type="AlphaFoldDB" id="A0A4R2L812"/>
<proteinExistence type="inferred from homology"/>
<dbReference type="HAMAP" id="MF_00607">
    <property type="entry name" value="16SrRNA_methyltr_A"/>
    <property type="match status" value="1"/>
</dbReference>
<keyword evidence="2 7" id="KW-0698">rRNA processing</keyword>
<protein>
    <recommendedName>
        <fullName evidence="7">Ribosomal RNA small subunit methyltransferase A</fullName>
        <ecNumber evidence="7">2.1.1.182</ecNumber>
    </recommendedName>
    <alternativeName>
        <fullName evidence="7">16S rRNA (adenine(1518)-N(6)/adenine(1519)-N(6))-dimethyltransferase</fullName>
    </alternativeName>
    <alternativeName>
        <fullName evidence="7">16S rRNA dimethyladenosine transferase</fullName>
    </alternativeName>
    <alternativeName>
        <fullName evidence="7">16S rRNA dimethylase</fullName>
    </alternativeName>
    <alternativeName>
        <fullName evidence="7">S-adenosylmethionine-6-N', N'-adenosyl(rRNA) dimethyltransferase</fullName>
    </alternativeName>
</protein>
<evidence type="ECO:0000313" key="11">
    <source>
        <dbReference type="Proteomes" id="UP000295765"/>
    </source>
</evidence>
<feature type="binding site" evidence="7 8">
    <location>
        <position position="87"/>
    </location>
    <ligand>
        <name>S-adenosyl-L-methionine</name>
        <dbReference type="ChEBI" id="CHEBI:59789"/>
    </ligand>
</feature>
<comment type="caution">
    <text evidence="10">The sequence shown here is derived from an EMBL/GenBank/DDBJ whole genome shotgun (WGS) entry which is preliminary data.</text>
</comment>
<evidence type="ECO:0000256" key="5">
    <source>
        <dbReference type="ARBA" id="ARBA00022691"/>
    </source>
</evidence>